<dbReference type="Gene3D" id="1.10.8.60">
    <property type="match status" value="1"/>
</dbReference>
<feature type="domain" description="Cdc6 AAA+ ATPase-type lid" evidence="5">
    <location>
        <begin position="222"/>
        <end position="284"/>
    </location>
</feature>
<evidence type="ECO:0000259" key="5">
    <source>
        <dbReference type="Pfam" id="PF22703"/>
    </source>
</evidence>
<name>G0LI57_HALWC</name>
<dbReference type="OrthoDB" id="213998at2157"/>
<dbReference type="Gene3D" id="3.40.50.300">
    <property type="entry name" value="P-loop containing nucleotide triphosphate hydrolases"/>
    <property type="match status" value="1"/>
</dbReference>
<evidence type="ECO:0000313" key="6">
    <source>
        <dbReference type="EMBL" id="CCC39777.1"/>
    </source>
</evidence>
<dbReference type="AlphaFoldDB" id="G0LI57"/>
<dbReference type="InterPro" id="IPR041664">
    <property type="entry name" value="AAA_16"/>
</dbReference>
<evidence type="ECO:0000256" key="3">
    <source>
        <dbReference type="ARBA" id="ARBA00022840"/>
    </source>
</evidence>
<evidence type="ECO:0000313" key="7">
    <source>
        <dbReference type="Proteomes" id="UP000007954"/>
    </source>
</evidence>
<dbReference type="KEGG" id="hwc:Hqrw_1854"/>
<reference evidence="6 7" key="1">
    <citation type="journal article" date="2011" name="PLoS ONE">
        <title>Haloquadratum walsbyi: limited diversity in a global pond.</title>
        <authorList>
            <person name="Dyall-Smith M."/>
            <person name="Pfeiffer F."/>
            <person name="Klee K."/>
            <person name="Palm P."/>
            <person name="Gross K."/>
            <person name="Schuster S.C."/>
            <person name="Rampp M."/>
            <person name="Oesterhelt D."/>
        </authorList>
    </citation>
    <scope>NUCLEOTIDE SEQUENCE [LARGE SCALE GENOMIC DNA]</scope>
    <source>
        <strain evidence="7">DSM 16854 / JCM 12705 / C23</strain>
    </source>
</reference>
<proteinExistence type="predicted"/>
<evidence type="ECO:0000259" key="4">
    <source>
        <dbReference type="Pfam" id="PF13191"/>
    </source>
</evidence>
<keyword evidence="1" id="KW-0235">DNA replication</keyword>
<accession>G0LI57</accession>
<keyword evidence="3" id="KW-0067">ATP-binding</keyword>
<dbReference type="InterPro" id="IPR055237">
    <property type="entry name" value="Cdc6_lid"/>
</dbReference>
<dbReference type="HOGENOM" id="CLU_059498_0_0_2"/>
<dbReference type="RefSeq" id="WP_014555553.1">
    <property type="nucleotide sequence ID" value="NC_017459.1"/>
</dbReference>
<evidence type="ECO:0000256" key="1">
    <source>
        <dbReference type="ARBA" id="ARBA00022705"/>
    </source>
</evidence>
<dbReference type="InterPro" id="IPR027417">
    <property type="entry name" value="P-loop_NTPase"/>
</dbReference>
<feature type="domain" description="Orc1-like AAA ATPase" evidence="4">
    <location>
        <begin position="35"/>
        <end position="187"/>
    </location>
</feature>
<dbReference type="GeneID" id="12446551"/>
<protein>
    <submittedName>
        <fullName evidence="6">Orc1-type DNA replication protein</fullName>
    </submittedName>
</protein>
<dbReference type="Pfam" id="PF13191">
    <property type="entry name" value="AAA_16"/>
    <property type="match status" value="1"/>
</dbReference>
<organism evidence="6 7">
    <name type="scientific">Haloquadratum walsbyi (strain DSM 16854 / JCM 12705 / C23)</name>
    <dbReference type="NCBI Taxonomy" id="768065"/>
    <lineage>
        <taxon>Archaea</taxon>
        <taxon>Methanobacteriati</taxon>
        <taxon>Methanobacteriota</taxon>
        <taxon>Stenosarchaea group</taxon>
        <taxon>Halobacteria</taxon>
        <taxon>Halobacteriales</taxon>
        <taxon>Haloferacaceae</taxon>
        <taxon>Haloquadratum</taxon>
    </lineage>
</organism>
<dbReference type="Proteomes" id="UP000007954">
    <property type="component" value="Chromosome"/>
</dbReference>
<evidence type="ECO:0000256" key="2">
    <source>
        <dbReference type="ARBA" id="ARBA00022741"/>
    </source>
</evidence>
<dbReference type="Pfam" id="PF22703">
    <property type="entry name" value="Cdc6_lid"/>
    <property type="match status" value="1"/>
</dbReference>
<dbReference type="EMBL" id="FR746099">
    <property type="protein sequence ID" value="CCC39777.1"/>
    <property type="molecule type" value="Genomic_DNA"/>
</dbReference>
<keyword evidence="2" id="KW-0547">Nucleotide-binding</keyword>
<gene>
    <name evidence="6" type="primary">orc2</name>
    <name evidence="6" type="synonym">cdc6B</name>
    <name evidence="6" type="ordered locus">Hqrw_1854</name>
</gene>
<sequence length="394" mass="43139">MDIKARIRRRRDHNAQPQFIQRYEALSPAAHLDEPVGRGQLLEQLLDYFDPVFDGELPPNGYVYGPIGSGKSAVLTSLLSHLKELPAETREVIHTSTRVQTPSSPTFVYVDARSATSAFGFYRSVLSSLIDQSVPEHGVGTDSLRDQVHTQVQGTPGAVICVDHIAEPRSLDESTLVDLAASLPSNVSWLAIGRASPDQTHLTTYTGAEIGVSRYRRQVLVDILMQRASMGLARQALNHGLARQVAAWADGNAHDGLAVLFSAADNAAGVGQDQLTESNINAAIESIPEPCVSLSAVLSLPANRQRVLRHLVNLSPDERESVNMATDALSALDLSASTIKRFLYEMAEAGVIRRVQAETEQQKGRPPSRVVPQFPLYVFQRLYDLRRRGQSNHP</sequence>
<dbReference type="SUPFAM" id="SSF52540">
    <property type="entry name" value="P-loop containing nucleoside triphosphate hydrolases"/>
    <property type="match status" value="1"/>
</dbReference>